<organism evidence="1 2">
    <name type="scientific">Acidovorax facilis</name>
    <dbReference type="NCBI Taxonomy" id="12917"/>
    <lineage>
        <taxon>Bacteria</taxon>
        <taxon>Pseudomonadati</taxon>
        <taxon>Pseudomonadota</taxon>
        <taxon>Betaproteobacteria</taxon>
        <taxon>Burkholderiales</taxon>
        <taxon>Comamonadaceae</taxon>
        <taxon>Acidovorax</taxon>
    </lineage>
</organism>
<comment type="caution">
    <text evidence="1">The sequence shown here is derived from an EMBL/GenBank/DDBJ whole genome shotgun (WGS) entry which is preliminary data.</text>
</comment>
<dbReference type="RefSeq" id="WP_156358907.1">
    <property type="nucleotide sequence ID" value="NZ_JAMXAX010000320.1"/>
</dbReference>
<name>A0ABV8DH91_9BURK</name>
<accession>A0ABV8DH91</accession>
<keyword evidence="2" id="KW-1185">Reference proteome</keyword>
<evidence type="ECO:0000313" key="1">
    <source>
        <dbReference type="EMBL" id="MFC3937808.1"/>
    </source>
</evidence>
<gene>
    <name evidence="1" type="ORF">ACFOW3_24570</name>
</gene>
<evidence type="ECO:0008006" key="3">
    <source>
        <dbReference type="Google" id="ProtNLM"/>
    </source>
</evidence>
<sequence>MPTNPPATVNHCGYCGASSYHRVVARDETGAMRYTETLQCTGCNRAFTDLQDWRRGGQAAQSTTAAP</sequence>
<dbReference type="EMBL" id="JBHSAJ010000123">
    <property type="protein sequence ID" value="MFC3937808.1"/>
    <property type="molecule type" value="Genomic_DNA"/>
</dbReference>
<reference evidence="2" key="1">
    <citation type="journal article" date="2019" name="Int. J. Syst. Evol. Microbiol.">
        <title>The Global Catalogue of Microorganisms (GCM) 10K type strain sequencing project: providing services to taxonomists for standard genome sequencing and annotation.</title>
        <authorList>
            <consortium name="The Broad Institute Genomics Platform"/>
            <consortium name="The Broad Institute Genome Sequencing Center for Infectious Disease"/>
            <person name="Wu L."/>
            <person name="Ma J."/>
        </authorList>
    </citation>
    <scope>NUCLEOTIDE SEQUENCE [LARGE SCALE GENOMIC DNA]</scope>
    <source>
        <strain evidence="2">CCUG 2113</strain>
    </source>
</reference>
<protein>
    <recommendedName>
        <fullName evidence="3">TFIIS-type domain-containing protein</fullName>
    </recommendedName>
</protein>
<proteinExistence type="predicted"/>
<evidence type="ECO:0000313" key="2">
    <source>
        <dbReference type="Proteomes" id="UP001595693"/>
    </source>
</evidence>
<dbReference type="Proteomes" id="UP001595693">
    <property type="component" value="Unassembled WGS sequence"/>
</dbReference>